<feature type="compositionally biased region" description="Basic and acidic residues" evidence="1">
    <location>
        <begin position="547"/>
        <end position="556"/>
    </location>
</feature>
<name>A0A146FRA1_ASPKA</name>
<keyword evidence="3" id="KW-0732">Signal</keyword>
<sequence length="638" mass="70896">MLRMFPSTRIYVLYLLLLPASNVQAFNTVHTNCTLPAQHANFVTAPNTRGTLQILWSSLFTILACTWTVLHLNVPGYQQKPKEDGITGWLKGMVIKYLHPTKWFLLTVLAPEVPFAKYWDDQVQAHSLFYHYEDILEDKHWTKTHVLFANMGGFAVKYKEKRESYSTGEKMSAGDLYNSPPETRPPLENNTFLPGSSGILNQSTPGPAGKDPAEKFDKVFYLTATEALKLLCKNQGTPIPGLDSVSVEEINDRSKTDIFMRLLAVGQILWVVVQIISRGVYGLAVTQLEVTVVAFAFCAVGMYIVNRGKPKGVNCPILFEYSGTREDLKGELLRSKIPTSTKIHNKWTFYQCKYCKMEKTSSSSDSSENSGNDENCDNHEENTSRGTNERIESNKTEPQNNSEEISLKALITAAIRGVRKCLRSPRASGEPIGNGFIDESEDSKRSGELLTDMSMFISTCTLLCFMFVRLEKVIVALTEWLNHVRSSNPANTNSSDPAESAPKVSNTSLKQDSSNINAGLHAKSSPSSSKRPSPETQLSATLSENQASKRDEESQESRTQPNRGFMAFLSSLVVGLSGLLFILVSYMLYISLLICGIAGVLAYIVARLFIVVEMFRTLAFLPQDAYVATWSSEIPNIG</sequence>
<feature type="signal peptide" evidence="3">
    <location>
        <begin position="1"/>
        <end position="25"/>
    </location>
</feature>
<evidence type="ECO:0000313" key="5">
    <source>
        <dbReference type="Proteomes" id="UP000075230"/>
    </source>
</evidence>
<gene>
    <name evidence="4" type="ORF">RIB2604_02501930</name>
</gene>
<feature type="compositionally biased region" description="Low complexity" evidence="1">
    <location>
        <begin position="361"/>
        <end position="373"/>
    </location>
</feature>
<accession>A0A146FRA1</accession>
<feature type="compositionally biased region" description="Basic and acidic residues" evidence="1">
    <location>
        <begin position="376"/>
        <end position="395"/>
    </location>
</feature>
<dbReference type="Proteomes" id="UP000075230">
    <property type="component" value="Unassembled WGS sequence"/>
</dbReference>
<evidence type="ECO:0000256" key="1">
    <source>
        <dbReference type="SAM" id="MobiDB-lite"/>
    </source>
</evidence>
<dbReference type="AlphaFoldDB" id="A0A146FRA1"/>
<feature type="compositionally biased region" description="Polar residues" evidence="1">
    <location>
        <begin position="486"/>
        <end position="517"/>
    </location>
</feature>
<keyword evidence="2" id="KW-0472">Membrane</keyword>
<feature type="transmembrane region" description="Helical" evidence="2">
    <location>
        <begin position="589"/>
        <end position="610"/>
    </location>
</feature>
<dbReference type="PANTHER" id="PTHR35043">
    <property type="entry name" value="TRANSCRIPTION FACTOR DOMAIN-CONTAINING PROTEIN"/>
    <property type="match status" value="1"/>
</dbReference>
<feature type="transmembrane region" description="Helical" evidence="2">
    <location>
        <begin position="564"/>
        <end position="583"/>
    </location>
</feature>
<feature type="chain" id="PRO_5007524032" evidence="3">
    <location>
        <begin position="26"/>
        <end position="638"/>
    </location>
</feature>
<reference evidence="4 5" key="1">
    <citation type="journal article" date="2016" name="DNA Res.">
        <title>Genome sequence of Aspergillus luchuensis NBRC 4314.</title>
        <authorList>
            <person name="Yamada O."/>
            <person name="Machida M."/>
            <person name="Hosoyama A."/>
            <person name="Goto M."/>
            <person name="Takahashi T."/>
            <person name="Futagami T."/>
            <person name="Yamagata Y."/>
            <person name="Takeuchi M."/>
            <person name="Kobayashi T."/>
            <person name="Koike H."/>
            <person name="Abe K."/>
            <person name="Asai K."/>
            <person name="Arita M."/>
            <person name="Fujita N."/>
            <person name="Fukuda K."/>
            <person name="Higa K."/>
            <person name="Horikawa H."/>
            <person name="Ishikawa T."/>
            <person name="Jinno K."/>
            <person name="Kato Y."/>
            <person name="Kirimura K."/>
            <person name="Mizutani O."/>
            <person name="Nakasone K."/>
            <person name="Sano M."/>
            <person name="Shiraishi Y."/>
            <person name="Tsukahara M."/>
            <person name="Gomi K."/>
        </authorList>
    </citation>
    <scope>NUCLEOTIDE SEQUENCE [LARGE SCALE GENOMIC DNA]</scope>
    <source>
        <strain evidence="4 5">RIB 2604</strain>
    </source>
</reference>
<feature type="compositionally biased region" description="Polar residues" evidence="1">
    <location>
        <begin position="535"/>
        <end position="546"/>
    </location>
</feature>
<organism evidence="4 5">
    <name type="scientific">Aspergillus kawachii</name>
    <name type="common">White koji mold</name>
    <name type="synonym">Aspergillus awamori var. kawachi</name>
    <dbReference type="NCBI Taxonomy" id="1069201"/>
    <lineage>
        <taxon>Eukaryota</taxon>
        <taxon>Fungi</taxon>
        <taxon>Dikarya</taxon>
        <taxon>Ascomycota</taxon>
        <taxon>Pezizomycotina</taxon>
        <taxon>Eurotiomycetes</taxon>
        <taxon>Eurotiomycetidae</taxon>
        <taxon>Eurotiales</taxon>
        <taxon>Aspergillaceae</taxon>
        <taxon>Aspergillus</taxon>
        <taxon>Aspergillus subgen. Circumdati</taxon>
    </lineage>
</organism>
<comment type="caution">
    <text evidence="4">The sequence shown here is derived from an EMBL/GenBank/DDBJ whole genome shotgun (WGS) entry which is preliminary data.</text>
</comment>
<evidence type="ECO:0000256" key="2">
    <source>
        <dbReference type="SAM" id="Phobius"/>
    </source>
</evidence>
<reference evidence="5" key="2">
    <citation type="submission" date="2016-02" db="EMBL/GenBank/DDBJ databases">
        <title>Genome sequencing of Aspergillus luchuensis NBRC 4314.</title>
        <authorList>
            <person name="Yamada O."/>
        </authorList>
    </citation>
    <scope>NUCLEOTIDE SEQUENCE [LARGE SCALE GENOMIC DNA]</scope>
    <source>
        <strain evidence="5">RIB 2604</strain>
    </source>
</reference>
<protein>
    <submittedName>
        <fullName evidence="4">Similar to An11g08980</fullName>
    </submittedName>
</protein>
<dbReference type="PANTHER" id="PTHR35043:SF7">
    <property type="entry name" value="TRANSCRIPTION FACTOR DOMAIN-CONTAINING PROTEIN"/>
    <property type="match status" value="1"/>
</dbReference>
<evidence type="ECO:0000256" key="3">
    <source>
        <dbReference type="SAM" id="SignalP"/>
    </source>
</evidence>
<feature type="region of interest" description="Disordered" evidence="1">
    <location>
        <begin position="424"/>
        <end position="443"/>
    </location>
</feature>
<dbReference type="VEuPathDB" id="FungiDB:ASPFODRAFT_215419"/>
<keyword evidence="2" id="KW-1133">Transmembrane helix</keyword>
<keyword evidence="2" id="KW-0812">Transmembrane</keyword>
<feature type="transmembrane region" description="Helical" evidence="2">
    <location>
        <begin position="54"/>
        <end position="74"/>
    </location>
</feature>
<proteinExistence type="predicted"/>
<feature type="region of interest" description="Disordered" evidence="1">
    <location>
        <begin position="486"/>
        <end position="560"/>
    </location>
</feature>
<evidence type="ECO:0000313" key="4">
    <source>
        <dbReference type="EMBL" id="GAT28118.1"/>
    </source>
</evidence>
<dbReference type="EMBL" id="BCWF01000024">
    <property type="protein sequence ID" value="GAT28118.1"/>
    <property type="molecule type" value="Genomic_DNA"/>
</dbReference>
<feature type="region of interest" description="Disordered" evidence="1">
    <location>
        <begin position="361"/>
        <end position="403"/>
    </location>
</feature>
<feature type="transmembrane region" description="Helical" evidence="2">
    <location>
        <begin position="258"/>
        <end position="277"/>
    </location>
</feature>
<feature type="transmembrane region" description="Helical" evidence="2">
    <location>
        <begin position="283"/>
        <end position="305"/>
    </location>
</feature>